<proteinExistence type="predicted"/>
<protein>
    <recommendedName>
        <fullName evidence="3">PemK-like, MazF-like toxin of type II toxin-antitoxin system</fullName>
    </recommendedName>
</protein>
<gene>
    <name evidence="1" type="ORF">FBZ87_10644</name>
</gene>
<reference evidence="1 2" key="1">
    <citation type="submission" date="2019-06" db="EMBL/GenBank/DDBJ databases">
        <title>Genomic Encyclopedia of Type Strains, Phase IV (KMG-V): Genome sequencing to study the core and pangenomes of soil and plant-associated prokaryotes.</title>
        <authorList>
            <person name="Whitman W."/>
        </authorList>
    </citation>
    <scope>NUCLEOTIDE SEQUENCE [LARGE SCALE GENOMIC DNA]</scope>
    <source>
        <strain evidence="1 2">BR 12005</strain>
    </source>
</reference>
<evidence type="ECO:0008006" key="3">
    <source>
        <dbReference type="Google" id="ProtNLM"/>
    </source>
</evidence>
<comment type="caution">
    <text evidence="1">The sequence shown here is derived from an EMBL/GenBank/DDBJ whole genome shotgun (WGS) entry which is preliminary data.</text>
</comment>
<organism evidence="1 2">
    <name type="scientific">Nitrospirillum amazonense</name>
    <dbReference type="NCBI Taxonomy" id="28077"/>
    <lineage>
        <taxon>Bacteria</taxon>
        <taxon>Pseudomonadati</taxon>
        <taxon>Pseudomonadota</taxon>
        <taxon>Alphaproteobacteria</taxon>
        <taxon>Rhodospirillales</taxon>
        <taxon>Azospirillaceae</taxon>
        <taxon>Nitrospirillum</taxon>
    </lineage>
</organism>
<dbReference type="Proteomes" id="UP000320516">
    <property type="component" value="Unassembled WGS sequence"/>
</dbReference>
<evidence type="ECO:0000313" key="2">
    <source>
        <dbReference type="Proteomes" id="UP000320516"/>
    </source>
</evidence>
<name>A0A560JU24_9PROT</name>
<sequence>MSLPTPRPGLVISYAYLWEREHRRGAEEGRKDRPCAIVAARQIVAGREMITVVPVTHTPPNDPADAIEIPAALKAHLGLDGLSSWIVVTETNDFLWPSPDLRPVPGTKPVRFEYGMLPPKFFARVRDKILQAHLRRTLTRVKRTE</sequence>
<evidence type="ECO:0000313" key="1">
    <source>
        <dbReference type="EMBL" id="TWB71800.1"/>
    </source>
</evidence>
<accession>A0A560JU24</accession>
<dbReference type="AlphaFoldDB" id="A0A560JU24"/>
<dbReference type="EMBL" id="VITV01000006">
    <property type="protein sequence ID" value="TWB71800.1"/>
    <property type="molecule type" value="Genomic_DNA"/>
</dbReference>
<dbReference type="RefSeq" id="WP_145611849.1">
    <property type="nucleotide sequence ID" value="NZ_VITV01000006.1"/>
</dbReference>